<name>A0A420J5S8_9PEZI</name>
<reference evidence="1 2" key="1">
    <citation type="journal article" date="2018" name="BMC Genomics">
        <title>Comparative genome analyses reveal sequence features reflecting distinct modes of host-adaptation between dicot and monocot powdery mildew.</title>
        <authorList>
            <person name="Wu Y."/>
            <person name="Ma X."/>
            <person name="Pan Z."/>
            <person name="Kale S.D."/>
            <person name="Song Y."/>
            <person name="King H."/>
            <person name="Zhang Q."/>
            <person name="Presley C."/>
            <person name="Deng X."/>
            <person name="Wei C.I."/>
            <person name="Xiao S."/>
        </authorList>
    </citation>
    <scope>NUCLEOTIDE SEQUENCE [LARGE SCALE GENOMIC DNA]</scope>
    <source>
        <strain evidence="1">UCSC1</strain>
    </source>
</reference>
<accession>A0A420J5S8</accession>
<dbReference type="Proteomes" id="UP000285405">
    <property type="component" value="Unassembled WGS sequence"/>
</dbReference>
<organism evidence="1 2">
    <name type="scientific">Golovinomyces cichoracearum</name>
    <dbReference type="NCBI Taxonomy" id="62708"/>
    <lineage>
        <taxon>Eukaryota</taxon>
        <taxon>Fungi</taxon>
        <taxon>Dikarya</taxon>
        <taxon>Ascomycota</taxon>
        <taxon>Pezizomycotina</taxon>
        <taxon>Leotiomycetes</taxon>
        <taxon>Erysiphales</taxon>
        <taxon>Erysiphaceae</taxon>
        <taxon>Golovinomyces</taxon>
    </lineage>
</organism>
<evidence type="ECO:0000313" key="2">
    <source>
        <dbReference type="Proteomes" id="UP000285405"/>
    </source>
</evidence>
<gene>
    <name evidence="1" type="ORF">GcC1_017004</name>
</gene>
<dbReference type="AlphaFoldDB" id="A0A420J5S8"/>
<dbReference type="EMBL" id="MCBR01001780">
    <property type="protein sequence ID" value="RKF82157.1"/>
    <property type="molecule type" value="Genomic_DNA"/>
</dbReference>
<evidence type="ECO:0000313" key="1">
    <source>
        <dbReference type="EMBL" id="RKF82157.1"/>
    </source>
</evidence>
<proteinExistence type="predicted"/>
<sequence>MVVCLLASETPTLGSPRRKPPRGLMAGFELSWGVASCDRVPPKPPYSLHQ</sequence>
<protein>
    <submittedName>
        <fullName evidence="1">Uncharacterized protein</fullName>
    </submittedName>
</protein>
<comment type="caution">
    <text evidence="1">The sequence shown here is derived from an EMBL/GenBank/DDBJ whole genome shotgun (WGS) entry which is preliminary data.</text>
</comment>